<accession>A0A8J2TRD5</accession>
<dbReference type="NCBIfam" id="NF041239">
    <property type="entry name" value="Moor_selen_rel"/>
    <property type="match status" value="1"/>
</dbReference>
<name>A0A8J2TRD5_9BACI</name>
<dbReference type="RefSeq" id="WP_188393171.1">
    <property type="nucleotide sequence ID" value="NZ_BMEV01000075.1"/>
</dbReference>
<sequence>MELDIAIDEKAKQLISKKGNLITISSQSIENCCVPINEVSVLFNKPDNPQMFNEMKTGNISLYVDKKLEFKNQLINIKHTGVGPFQTVKVDSIVRF</sequence>
<evidence type="ECO:0000313" key="2">
    <source>
        <dbReference type="Proteomes" id="UP000602050"/>
    </source>
</evidence>
<reference evidence="1" key="1">
    <citation type="journal article" date="2014" name="Int. J. Syst. Evol. Microbiol.">
        <title>Complete genome sequence of Corynebacterium casei LMG S-19264T (=DSM 44701T), isolated from a smear-ripened cheese.</title>
        <authorList>
            <consortium name="US DOE Joint Genome Institute (JGI-PGF)"/>
            <person name="Walter F."/>
            <person name="Albersmeier A."/>
            <person name="Kalinowski J."/>
            <person name="Ruckert C."/>
        </authorList>
    </citation>
    <scope>NUCLEOTIDE SEQUENCE</scope>
    <source>
        <strain evidence="1">CGMCC 1.12360</strain>
    </source>
</reference>
<keyword evidence="2" id="KW-1185">Reference proteome</keyword>
<dbReference type="InterPro" id="IPR049744">
    <property type="entry name" value="CC/Se_fam"/>
</dbReference>
<gene>
    <name evidence="1" type="ORF">GCM10010978_29380</name>
</gene>
<protein>
    <submittedName>
        <fullName evidence="1">Uncharacterized protein</fullName>
    </submittedName>
</protein>
<proteinExistence type="predicted"/>
<dbReference type="EMBL" id="BMEV01000075">
    <property type="protein sequence ID" value="GFZ87702.1"/>
    <property type="molecule type" value="Genomic_DNA"/>
</dbReference>
<organism evidence="1 2">
    <name type="scientific">Compostibacillus humi</name>
    <dbReference type="NCBI Taxonomy" id="1245525"/>
    <lineage>
        <taxon>Bacteria</taxon>
        <taxon>Bacillati</taxon>
        <taxon>Bacillota</taxon>
        <taxon>Bacilli</taxon>
        <taxon>Bacillales</taxon>
        <taxon>Bacillaceae</taxon>
        <taxon>Compostibacillus</taxon>
    </lineage>
</organism>
<dbReference type="Proteomes" id="UP000602050">
    <property type="component" value="Unassembled WGS sequence"/>
</dbReference>
<dbReference type="AlphaFoldDB" id="A0A8J2TRD5"/>
<evidence type="ECO:0000313" key="1">
    <source>
        <dbReference type="EMBL" id="GFZ87702.1"/>
    </source>
</evidence>
<reference evidence="1" key="2">
    <citation type="submission" date="2020-09" db="EMBL/GenBank/DDBJ databases">
        <authorList>
            <person name="Sun Q."/>
            <person name="Zhou Y."/>
        </authorList>
    </citation>
    <scope>NUCLEOTIDE SEQUENCE</scope>
    <source>
        <strain evidence="1">CGMCC 1.12360</strain>
    </source>
</reference>
<comment type="caution">
    <text evidence="1">The sequence shown here is derived from an EMBL/GenBank/DDBJ whole genome shotgun (WGS) entry which is preliminary data.</text>
</comment>